<gene>
    <name evidence="7" type="ORF">RJ639_014257</name>
</gene>
<dbReference type="Proteomes" id="UP001188597">
    <property type="component" value="Unassembled WGS sequence"/>
</dbReference>
<evidence type="ECO:0000256" key="4">
    <source>
        <dbReference type="ARBA" id="ARBA00023303"/>
    </source>
</evidence>
<comment type="caution">
    <text evidence="7">The sequence shown here is derived from an EMBL/GenBank/DDBJ whole genome shotgun (WGS) entry which is preliminary data.</text>
</comment>
<evidence type="ECO:0000256" key="5">
    <source>
        <dbReference type="PROSITE-ProRule" id="PRU00703"/>
    </source>
</evidence>
<dbReference type="SUPFAM" id="SSF54631">
    <property type="entry name" value="CBS-domain pair"/>
    <property type="match status" value="1"/>
</dbReference>
<dbReference type="GO" id="GO:0009535">
    <property type="term" value="C:chloroplast thylakoid membrane"/>
    <property type="evidence" value="ECO:0007669"/>
    <property type="project" value="TreeGrafter"/>
</dbReference>
<dbReference type="InterPro" id="IPR050368">
    <property type="entry name" value="ClC-type_chloride_channel"/>
</dbReference>
<dbReference type="AlphaFoldDB" id="A0AA89APC7"/>
<keyword evidence="8" id="KW-1185">Reference proteome</keyword>
<dbReference type="InterPro" id="IPR000644">
    <property type="entry name" value="CBS_dom"/>
</dbReference>
<feature type="non-terminal residue" evidence="7">
    <location>
        <position position="1"/>
    </location>
</feature>
<dbReference type="PANTHER" id="PTHR43427:SF6">
    <property type="entry name" value="CHLORIDE CHANNEL PROTEIN CLC-E"/>
    <property type="match status" value="1"/>
</dbReference>
<dbReference type="EMBL" id="JAVXUP010001843">
    <property type="protein sequence ID" value="KAK3007606.1"/>
    <property type="molecule type" value="Genomic_DNA"/>
</dbReference>
<keyword evidence="1" id="KW-0813">Transport</keyword>
<dbReference type="GO" id="GO:0034220">
    <property type="term" value="P:monoatomic ion transmembrane transport"/>
    <property type="evidence" value="ECO:0007669"/>
    <property type="project" value="UniProtKB-KW"/>
</dbReference>
<feature type="domain" description="CBS" evidence="6">
    <location>
        <begin position="37"/>
        <end position="93"/>
    </location>
</feature>
<name>A0AA89APC7_9ASTE</name>
<evidence type="ECO:0000313" key="8">
    <source>
        <dbReference type="Proteomes" id="UP001188597"/>
    </source>
</evidence>
<dbReference type="Pfam" id="PF00571">
    <property type="entry name" value="CBS"/>
    <property type="match status" value="2"/>
</dbReference>
<sequence length="166" mass="18245">VMVIHKKHIEIGSSLCADGSDDDTEELAKRILVSQAMRTQYVTVLMSTLLTEAVGSMLAEKQPCALIVDDDSFLIGLLTLLDIHEFGKSSKERGLRSEKIMVSEVCSNKGNCRALWSVTPSTDLLSALLIMNRHDMGQLPVILEHVEDHRGLPVGLLDRECISLAC</sequence>
<evidence type="ECO:0000256" key="2">
    <source>
        <dbReference type="ARBA" id="ARBA00023065"/>
    </source>
</evidence>
<dbReference type="CDD" id="cd04592">
    <property type="entry name" value="CBS_pair_voltage-gated_CLC_euk_bac"/>
    <property type="match status" value="1"/>
</dbReference>
<keyword evidence="2" id="KW-0406">Ion transport</keyword>
<accession>A0AA89APC7</accession>
<dbReference type="InterPro" id="IPR046342">
    <property type="entry name" value="CBS_dom_sf"/>
</dbReference>
<evidence type="ECO:0000313" key="7">
    <source>
        <dbReference type="EMBL" id="KAK3007606.1"/>
    </source>
</evidence>
<protein>
    <recommendedName>
        <fullName evidence="6">CBS domain-containing protein</fullName>
    </recommendedName>
</protein>
<feature type="non-terminal residue" evidence="7">
    <location>
        <position position="166"/>
    </location>
</feature>
<evidence type="ECO:0000259" key="6">
    <source>
        <dbReference type="PROSITE" id="PS51371"/>
    </source>
</evidence>
<reference evidence="7" key="1">
    <citation type="submission" date="2022-12" db="EMBL/GenBank/DDBJ databases">
        <title>Draft genome assemblies for two species of Escallonia (Escalloniales).</title>
        <authorList>
            <person name="Chanderbali A."/>
            <person name="Dervinis C."/>
            <person name="Anghel I."/>
            <person name="Soltis D."/>
            <person name="Soltis P."/>
            <person name="Zapata F."/>
        </authorList>
    </citation>
    <scope>NUCLEOTIDE SEQUENCE</scope>
    <source>
        <strain evidence="7">UCBG64.0493</strain>
        <tissue evidence="7">Leaf</tissue>
    </source>
</reference>
<evidence type="ECO:0000256" key="3">
    <source>
        <dbReference type="ARBA" id="ARBA00023214"/>
    </source>
</evidence>
<keyword evidence="5" id="KW-0129">CBS domain</keyword>
<dbReference type="PROSITE" id="PS51371">
    <property type="entry name" value="CBS"/>
    <property type="match status" value="1"/>
</dbReference>
<dbReference type="Gene3D" id="3.10.580.10">
    <property type="entry name" value="CBS-domain"/>
    <property type="match status" value="1"/>
</dbReference>
<organism evidence="7 8">
    <name type="scientific">Escallonia herrerae</name>
    <dbReference type="NCBI Taxonomy" id="1293975"/>
    <lineage>
        <taxon>Eukaryota</taxon>
        <taxon>Viridiplantae</taxon>
        <taxon>Streptophyta</taxon>
        <taxon>Embryophyta</taxon>
        <taxon>Tracheophyta</taxon>
        <taxon>Spermatophyta</taxon>
        <taxon>Magnoliopsida</taxon>
        <taxon>eudicotyledons</taxon>
        <taxon>Gunneridae</taxon>
        <taxon>Pentapetalae</taxon>
        <taxon>asterids</taxon>
        <taxon>campanulids</taxon>
        <taxon>Escalloniales</taxon>
        <taxon>Escalloniaceae</taxon>
        <taxon>Escallonia</taxon>
    </lineage>
</organism>
<keyword evidence="4" id="KW-0407">Ion channel</keyword>
<evidence type="ECO:0000256" key="1">
    <source>
        <dbReference type="ARBA" id="ARBA00022448"/>
    </source>
</evidence>
<dbReference type="PANTHER" id="PTHR43427">
    <property type="entry name" value="CHLORIDE CHANNEL PROTEIN CLC-E"/>
    <property type="match status" value="1"/>
</dbReference>
<proteinExistence type="predicted"/>
<keyword evidence="3" id="KW-0868">Chloride</keyword>